<name>A0A1Y6C4P7_9PROT</name>
<reference evidence="1 2" key="1">
    <citation type="submission" date="2017-04" db="EMBL/GenBank/DDBJ databases">
        <authorList>
            <person name="Afonso C.L."/>
            <person name="Miller P.J."/>
            <person name="Scott M.A."/>
            <person name="Spackman E."/>
            <person name="Goraichik I."/>
            <person name="Dimitrov K.M."/>
            <person name="Suarez D.L."/>
            <person name="Swayne D.E."/>
        </authorList>
    </citation>
    <scope>NUCLEOTIDE SEQUENCE [LARGE SCALE GENOMIC DNA]</scope>
    <source>
        <strain evidence="1 2">USBA 355</strain>
    </source>
</reference>
<gene>
    <name evidence="1" type="ORF">SAMN05428998_11618</name>
</gene>
<dbReference type="Proteomes" id="UP000192917">
    <property type="component" value="Unassembled WGS sequence"/>
</dbReference>
<evidence type="ECO:0000313" key="1">
    <source>
        <dbReference type="EMBL" id="SMF45562.1"/>
    </source>
</evidence>
<sequence length="53" mass="6246">MLLEKYVPNPIEIFSELHGQCSRLGKTSVNESWIVILVLTTRIKRLFYLHVFL</sequence>
<proteinExistence type="predicted"/>
<dbReference type="AlphaFoldDB" id="A0A1Y6C4P7"/>
<organism evidence="1 2">
    <name type="scientific">Tistlia consotensis USBA 355</name>
    <dbReference type="NCBI Taxonomy" id="560819"/>
    <lineage>
        <taxon>Bacteria</taxon>
        <taxon>Pseudomonadati</taxon>
        <taxon>Pseudomonadota</taxon>
        <taxon>Alphaproteobacteria</taxon>
        <taxon>Rhodospirillales</taxon>
        <taxon>Rhodovibrionaceae</taxon>
        <taxon>Tistlia</taxon>
    </lineage>
</organism>
<accession>A0A1Y6C4P7</accession>
<protein>
    <submittedName>
        <fullName evidence="1">Uncharacterized protein</fullName>
    </submittedName>
</protein>
<evidence type="ECO:0000313" key="2">
    <source>
        <dbReference type="Proteomes" id="UP000192917"/>
    </source>
</evidence>
<keyword evidence="2" id="KW-1185">Reference proteome</keyword>
<dbReference type="EMBL" id="FWZX01000016">
    <property type="protein sequence ID" value="SMF45562.1"/>
    <property type="molecule type" value="Genomic_DNA"/>
</dbReference>